<evidence type="ECO:0000313" key="2">
    <source>
        <dbReference type="EMBL" id="MBW0569962.1"/>
    </source>
</evidence>
<comment type="caution">
    <text evidence="2">The sequence shown here is derived from an EMBL/GenBank/DDBJ whole genome shotgun (WGS) entry which is preliminary data.</text>
</comment>
<keyword evidence="3" id="KW-1185">Reference proteome</keyword>
<accession>A0A9Q3PRL9</accession>
<protein>
    <submittedName>
        <fullName evidence="2">Uncharacterized protein</fullName>
    </submittedName>
</protein>
<feature type="compositionally biased region" description="Low complexity" evidence="1">
    <location>
        <begin position="254"/>
        <end position="267"/>
    </location>
</feature>
<feature type="compositionally biased region" description="Basic residues" evidence="1">
    <location>
        <begin position="242"/>
        <end position="253"/>
    </location>
</feature>
<dbReference type="EMBL" id="AVOT02085360">
    <property type="protein sequence ID" value="MBW0569962.1"/>
    <property type="molecule type" value="Genomic_DNA"/>
</dbReference>
<dbReference type="AlphaFoldDB" id="A0A9Q3PRL9"/>
<proteinExistence type="predicted"/>
<organism evidence="2 3">
    <name type="scientific">Austropuccinia psidii MF-1</name>
    <dbReference type="NCBI Taxonomy" id="1389203"/>
    <lineage>
        <taxon>Eukaryota</taxon>
        <taxon>Fungi</taxon>
        <taxon>Dikarya</taxon>
        <taxon>Basidiomycota</taxon>
        <taxon>Pucciniomycotina</taxon>
        <taxon>Pucciniomycetes</taxon>
        <taxon>Pucciniales</taxon>
        <taxon>Sphaerophragmiaceae</taxon>
        <taxon>Austropuccinia</taxon>
    </lineage>
</organism>
<name>A0A9Q3PRL9_9BASI</name>
<evidence type="ECO:0000256" key="1">
    <source>
        <dbReference type="SAM" id="MobiDB-lite"/>
    </source>
</evidence>
<dbReference type="Proteomes" id="UP000765509">
    <property type="component" value="Unassembled WGS sequence"/>
</dbReference>
<feature type="region of interest" description="Disordered" evidence="1">
    <location>
        <begin position="1"/>
        <end position="30"/>
    </location>
</feature>
<gene>
    <name evidence="2" type="ORF">O181_109677</name>
</gene>
<reference evidence="2" key="1">
    <citation type="submission" date="2021-03" db="EMBL/GenBank/DDBJ databases">
        <title>Draft genome sequence of rust myrtle Austropuccinia psidii MF-1, a brazilian biotype.</title>
        <authorList>
            <person name="Quecine M.C."/>
            <person name="Pachon D.M.R."/>
            <person name="Bonatelli M.L."/>
            <person name="Correr F.H."/>
            <person name="Franceschini L.M."/>
            <person name="Leite T.F."/>
            <person name="Margarido G.R.A."/>
            <person name="Almeida C.A."/>
            <person name="Ferrarezi J.A."/>
            <person name="Labate C.A."/>
        </authorList>
    </citation>
    <scope>NUCLEOTIDE SEQUENCE</scope>
    <source>
        <strain evidence="2">MF-1</strain>
    </source>
</reference>
<feature type="region of interest" description="Disordered" evidence="1">
    <location>
        <begin position="215"/>
        <end position="267"/>
    </location>
</feature>
<sequence length="267" mass="30452">MHSESLIITKQLTPIATQRSRKPQNSASIQGKPTLITFTEKITINNQVITSKGKFPKEVENKFVQDKVKGTLESPGTSQRTDKACLEPEYHKQEALDTVVVDKTLKKIIPILPLTFQFNKNLKPEDWQGMDQVLQLHQLLKNIFQWSMDKRFNLESHWAELGASGQRICLKEIPFKDLIVITKGWNPNRKFKLLEQRETRIRENQATIQVIKEKLKQTEPTMIPSGSQGLETPNSPVDSHHSGTRRSVSKSHHSSQSQVVSSKRQGL</sequence>
<feature type="compositionally biased region" description="Polar residues" evidence="1">
    <location>
        <begin position="218"/>
        <end position="237"/>
    </location>
</feature>
<evidence type="ECO:0000313" key="3">
    <source>
        <dbReference type="Proteomes" id="UP000765509"/>
    </source>
</evidence>